<dbReference type="RefSeq" id="WP_038261991.1">
    <property type="nucleotide sequence ID" value="NZ_AYXY01000002.1"/>
</dbReference>
<feature type="domain" description="Dienelactone hydrolase" evidence="1">
    <location>
        <begin position="28"/>
        <end position="198"/>
    </location>
</feature>
<dbReference type="GO" id="GO:0016787">
    <property type="term" value="F:hydrolase activity"/>
    <property type="evidence" value="ECO:0007669"/>
    <property type="project" value="InterPro"/>
</dbReference>
<dbReference type="Gene3D" id="3.40.50.1820">
    <property type="entry name" value="alpha/beta hydrolase"/>
    <property type="match status" value="1"/>
</dbReference>
<comment type="caution">
    <text evidence="2">The sequence shown here is derived from an EMBL/GenBank/DDBJ whole genome shotgun (WGS) entry which is preliminary data.</text>
</comment>
<evidence type="ECO:0000259" key="1">
    <source>
        <dbReference type="Pfam" id="PF01738"/>
    </source>
</evidence>
<dbReference type="InterPro" id="IPR002925">
    <property type="entry name" value="Dienelactn_hydro"/>
</dbReference>
<dbReference type="Proteomes" id="UP000018850">
    <property type="component" value="Unassembled WGS sequence"/>
</dbReference>
<proteinExistence type="predicted"/>
<evidence type="ECO:0000313" key="2">
    <source>
        <dbReference type="EMBL" id="ETN96471.1"/>
    </source>
</evidence>
<keyword evidence="3" id="KW-1185">Reference proteome</keyword>
<reference evidence="3" key="1">
    <citation type="submission" date="2013-11" db="EMBL/GenBank/DDBJ databases">
        <title>Draft genome sequence from a member of Zhouia, isolated tidal flat.</title>
        <authorList>
            <person name="Jin H."/>
            <person name="Jeon C.O."/>
        </authorList>
    </citation>
    <scope>NUCLEOTIDE SEQUENCE [LARGE SCALE GENOMIC DNA]</scope>
    <source>
        <strain evidence="3">AD3</strain>
    </source>
</reference>
<dbReference type="PATRIC" id="fig|1286632.3.peg.546"/>
<gene>
    <name evidence="2" type="ORF">P278_05490</name>
</gene>
<dbReference type="EMBL" id="AYXY01000002">
    <property type="protein sequence ID" value="ETN96471.1"/>
    <property type="molecule type" value="Genomic_DNA"/>
</dbReference>
<protein>
    <recommendedName>
        <fullName evidence="1">Dienelactone hydrolase domain-containing protein</fullName>
    </recommendedName>
</protein>
<dbReference type="eggNOG" id="COG1073">
    <property type="taxonomic scope" value="Bacteria"/>
</dbReference>
<reference evidence="2 3" key="2">
    <citation type="journal article" date="2016" name="Genome Announc.">
        <title>Draft Genome Sequence of Zhouia amylolytica AD3, Isolated from Tidal Flat Sediment.</title>
        <authorList>
            <person name="Jia B."/>
            <person name="Jin H.M."/>
            <person name="Lee H.J."/>
            <person name="Jeon C.O."/>
        </authorList>
    </citation>
    <scope>NUCLEOTIDE SEQUENCE [LARGE SCALE GENOMIC DNA]</scope>
    <source>
        <strain evidence="2 3">AD3</strain>
    </source>
</reference>
<dbReference type="SUPFAM" id="SSF53474">
    <property type="entry name" value="alpha/beta-Hydrolases"/>
    <property type="match status" value="1"/>
</dbReference>
<organism evidence="2 3">
    <name type="scientific">Zhouia amylolytica AD3</name>
    <dbReference type="NCBI Taxonomy" id="1286632"/>
    <lineage>
        <taxon>Bacteria</taxon>
        <taxon>Pseudomonadati</taxon>
        <taxon>Bacteroidota</taxon>
        <taxon>Flavobacteriia</taxon>
        <taxon>Flavobacteriales</taxon>
        <taxon>Flavobacteriaceae</taxon>
        <taxon>Zhouia</taxon>
    </lineage>
</organism>
<sequence>MHAVNQKNIQIPVNGISLPGILTLVSNPKGIIIFSHGSGSSRLSPRNTFVANELNNNGFATLLFDLLTVEEDAIYENRFNIDLLTDRLVIITRWIQHQEETSKLPIGYFGASTGAASALKATALLGTDIRAVVSRGGRPDLVLDAELNNVRSPVLLIIGSLDHTVINLNQKAFHAINGIKKIEIIPGANHLFEAPGKLKEVTKHATYWFTDYVPKE</sequence>
<dbReference type="STRING" id="376730.SAMN04487906_2856"/>
<dbReference type="Pfam" id="PF01738">
    <property type="entry name" value="DLH"/>
    <property type="match status" value="1"/>
</dbReference>
<evidence type="ECO:0000313" key="3">
    <source>
        <dbReference type="Proteomes" id="UP000018850"/>
    </source>
</evidence>
<dbReference type="AlphaFoldDB" id="W2USM1"/>
<name>W2USM1_9FLAO</name>
<dbReference type="InterPro" id="IPR029058">
    <property type="entry name" value="AB_hydrolase_fold"/>
</dbReference>
<accession>W2USM1</accession>